<dbReference type="RefSeq" id="WP_179650418.1">
    <property type="nucleotide sequence ID" value="NZ_JACBZM010000001.1"/>
</dbReference>
<sequence length="280" mass="29330">MSSRLLLRPGTPVMARGPGVLQVGLDGPVVQLPDQPATRDLLSALGRFPGVPHGTSSPALDRLDATGLLVVVPDSEAVPEPADQVLRAQFGPDAVRRRAARSAAAIVVRAAPGAEPLLGPLLAQAGLRRTGGEDGATAHLVVSTGPLDRERLDPLVRSSIPHLVVSGGAGRRRVGPFVHPGHTACLRCVDAHEALHDARRPFLVAQAARAATERPPPLDPVLDALALAWAVRDLARYVEGDSPSTWSTTFDIGPTAAPAALHWGRHPDCGCAWDAPTLFE</sequence>
<protein>
    <recommendedName>
        <fullName evidence="3">Bacteriocin biosynthesis cyclodehydratase domain-containing protein</fullName>
    </recommendedName>
</protein>
<reference evidence="1 2" key="1">
    <citation type="submission" date="2020-07" db="EMBL/GenBank/DDBJ databases">
        <title>Sequencing the genomes of 1000 actinobacteria strains.</title>
        <authorList>
            <person name="Klenk H.-P."/>
        </authorList>
    </citation>
    <scope>NUCLEOTIDE SEQUENCE [LARGE SCALE GENOMIC DNA]</scope>
    <source>
        <strain evidence="1 2">DSM 15131</strain>
    </source>
</reference>
<evidence type="ECO:0000313" key="2">
    <source>
        <dbReference type="Proteomes" id="UP000562045"/>
    </source>
</evidence>
<evidence type="ECO:0008006" key="3">
    <source>
        <dbReference type="Google" id="ProtNLM"/>
    </source>
</evidence>
<comment type="caution">
    <text evidence="1">The sequence shown here is derived from an EMBL/GenBank/DDBJ whole genome shotgun (WGS) entry which is preliminary data.</text>
</comment>
<evidence type="ECO:0000313" key="1">
    <source>
        <dbReference type="EMBL" id="NYI46566.1"/>
    </source>
</evidence>
<proteinExistence type="predicted"/>
<gene>
    <name evidence="1" type="ORF">BJ993_003646</name>
</gene>
<dbReference type="Proteomes" id="UP000562045">
    <property type="component" value="Unassembled WGS sequence"/>
</dbReference>
<name>A0A7Y9ZKL0_9ACTN</name>
<dbReference type="EMBL" id="JACBZM010000001">
    <property type="protein sequence ID" value="NYI46566.1"/>
    <property type="molecule type" value="Genomic_DNA"/>
</dbReference>
<dbReference type="AlphaFoldDB" id="A0A7Y9ZKL0"/>
<organism evidence="1 2">
    <name type="scientific">Nocardioides aromaticivorans</name>
    <dbReference type="NCBI Taxonomy" id="200618"/>
    <lineage>
        <taxon>Bacteria</taxon>
        <taxon>Bacillati</taxon>
        <taxon>Actinomycetota</taxon>
        <taxon>Actinomycetes</taxon>
        <taxon>Propionibacteriales</taxon>
        <taxon>Nocardioidaceae</taxon>
        <taxon>Nocardioides</taxon>
    </lineage>
</organism>
<accession>A0A7Y9ZKL0</accession>
<dbReference type="Gene3D" id="3.40.50.720">
    <property type="entry name" value="NAD(P)-binding Rossmann-like Domain"/>
    <property type="match status" value="1"/>
</dbReference>